<reference evidence="3" key="1">
    <citation type="journal article" date="2020" name="bioRxiv">
        <title>A rank-normalized archaeal taxonomy based on genome phylogeny resolves widespread incomplete and uneven classifications.</title>
        <authorList>
            <person name="Rinke C."/>
            <person name="Chuvochina M."/>
            <person name="Mussig A.J."/>
            <person name="Chaumeil P.-A."/>
            <person name="Waite D.W."/>
            <person name="Whitman W.B."/>
            <person name="Parks D.H."/>
            <person name="Hugenholtz P."/>
        </authorList>
    </citation>
    <scope>NUCLEOTIDE SEQUENCE</scope>
    <source>
        <strain evidence="3">UBA8876</strain>
    </source>
</reference>
<protein>
    <submittedName>
        <fullName evidence="3">Type IV pilin</fullName>
    </submittedName>
</protein>
<keyword evidence="1" id="KW-0812">Transmembrane</keyword>
<accession>A0A832SIV6</accession>
<dbReference type="PANTHER" id="PTHR38138:SF1">
    <property type="entry name" value="ARCHAEAL TYPE IV PILIN N-TERMINAL DOMAIN-CONTAINING PROTEIN"/>
    <property type="match status" value="1"/>
</dbReference>
<dbReference type="PANTHER" id="PTHR38138">
    <property type="entry name" value="VNG6441H"/>
    <property type="match status" value="1"/>
</dbReference>
<dbReference type="EMBL" id="DUJU01000158">
    <property type="protein sequence ID" value="HIH95139.1"/>
    <property type="molecule type" value="Genomic_DNA"/>
</dbReference>
<keyword evidence="1" id="KW-0472">Membrane</keyword>
<name>A0A832SIV6_9EURY</name>
<dbReference type="GeneID" id="1472124"/>
<evidence type="ECO:0000313" key="4">
    <source>
        <dbReference type="Proteomes" id="UP000600774"/>
    </source>
</evidence>
<sequence length="161" mass="18210">MQETPGTDTTKEAAVSEVTGVVLLTSVVIIMLSILSISIFSLDGPDDIPHTRLQEWINKSADTIYLKHSGGEFLDTEKCEIVLNVNGEKYVYPSEDIYECLGNKSVWELGDVLTIDARREWNLDIKNDDEVELFLIDIPSQKPIQVARLKTNYERKPLLKI</sequence>
<feature type="domain" description="Archaeal Type IV pilin N-terminal" evidence="2">
    <location>
        <begin position="14"/>
        <end position="87"/>
    </location>
</feature>
<dbReference type="OMA" id="WINKSAD"/>
<dbReference type="Proteomes" id="UP000600774">
    <property type="component" value="Unassembled WGS sequence"/>
</dbReference>
<dbReference type="RefSeq" id="WP_011020290.1">
    <property type="nucleotide sequence ID" value="NZ_DUJU01000158.1"/>
</dbReference>
<organism evidence="3 4">
    <name type="scientific">Methanosarcina acetivorans</name>
    <dbReference type="NCBI Taxonomy" id="2214"/>
    <lineage>
        <taxon>Archaea</taxon>
        <taxon>Methanobacteriati</taxon>
        <taxon>Methanobacteriota</taxon>
        <taxon>Stenosarchaea group</taxon>
        <taxon>Methanomicrobia</taxon>
        <taxon>Methanosarcinales</taxon>
        <taxon>Methanosarcinaceae</taxon>
        <taxon>Methanosarcina</taxon>
    </lineage>
</organism>
<proteinExistence type="predicted"/>
<dbReference type="InterPro" id="IPR012859">
    <property type="entry name" value="Pilin_N_archaeal"/>
</dbReference>
<evidence type="ECO:0000256" key="1">
    <source>
        <dbReference type="SAM" id="Phobius"/>
    </source>
</evidence>
<comment type="caution">
    <text evidence="3">The sequence shown here is derived from an EMBL/GenBank/DDBJ whole genome shotgun (WGS) entry which is preliminary data.</text>
</comment>
<evidence type="ECO:0000259" key="2">
    <source>
        <dbReference type="Pfam" id="PF07790"/>
    </source>
</evidence>
<dbReference type="Pfam" id="PF07790">
    <property type="entry name" value="Pilin_N"/>
    <property type="match status" value="1"/>
</dbReference>
<keyword evidence="1" id="KW-1133">Transmembrane helix</keyword>
<gene>
    <name evidence="3" type="ORF">HA338_14335</name>
</gene>
<evidence type="ECO:0000313" key="3">
    <source>
        <dbReference type="EMBL" id="HIH95139.1"/>
    </source>
</evidence>
<dbReference type="AlphaFoldDB" id="A0A832SIV6"/>
<feature type="transmembrane region" description="Helical" evidence="1">
    <location>
        <begin position="20"/>
        <end position="42"/>
    </location>
</feature>